<dbReference type="STRING" id="1029756.W911_14610"/>
<organism evidence="1 2">
    <name type="scientific">Hyphomicrobium nitrativorans NL23</name>
    <dbReference type="NCBI Taxonomy" id="1029756"/>
    <lineage>
        <taxon>Bacteria</taxon>
        <taxon>Pseudomonadati</taxon>
        <taxon>Pseudomonadota</taxon>
        <taxon>Alphaproteobacteria</taxon>
        <taxon>Hyphomicrobiales</taxon>
        <taxon>Hyphomicrobiaceae</taxon>
        <taxon>Hyphomicrobium</taxon>
    </lineage>
</organism>
<accession>V5SK61</accession>
<sequence length="296" mass="33147">MGRVTKVLRIGFVWRVDPSPIGPPVGSWEVFAPTEHGRKSVGLVTVASPELIVRMTAALLRHFGCDEHAHLIGDPFLPRPGRTIKEIIAMTTEKKVQAPTPIAAKSPLDEFMEQYGRRCDQILAGMKSLEEGLDTAPRKRKRGVASRSTGAEWKAAVKAFQAAKEDQRMQLAAEAPAPFWLTPDVDWSAIPAVLRYMALKWDAEADEFFRDHAPLKPFMQAARARGISLSDYIREFVELESTLRSDPERGMIMMLEKEARASGIPPEQFRPWAAQRMAQASQACLRMTPQLWQGSR</sequence>
<dbReference type="KEGG" id="hni:W911_14610"/>
<dbReference type="HOGENOM" id="CLU_939342_0_0_5"/>
<protein>
    <submittedName>
        <fullName evidence="1">Uncharacterized protein</fullName>
    </submittedName>
</protein>
<reference evidence="1 2" key="1">
    <citation type="journal article" date="2014" name="Genome Announc.">
        <title>Complete Genome Sequence of Hyphomicrobium nitrativorans Strain NL23, a Denitrifying Bacterium Isolated from Biofilm of a Methanol-Fed Denitrification System Treating Seawater at the Montreal Biodome.</title>
        <authorList>
            <person name="Martineau C."/>
            <person name="Villeneuve C."/>
            <person name="Mauffrey F."/>
            <person name="Villemur R."/>
        </authorList>
    </citation>
    <scope>NUCLEOTIDE SEQUENCE [LARGE SCALE GENOMIC DNA]</scope>
    <source>
        <strain evidence="1">NL23</strain>
    </source>
</reference>
<keyword evidence="2" id="KW-1185">Reference proteome</keyword>
<dbReference type="EMBL" id="CP006912">
    <property type="protein sequence ID" value="AHB50344.1"/>
    <property type="molecule type" value="Genomic_DNA"/>
</dbReference>
<proteinExistence type="predicted"/>
<evidence type="ECO:0000313" key="1">
    <source>
        <dbReference type="EMBL" id="AHB50344.1"/>
    </source>
</evidence>
<dbReference type="AlphaFoldDB" id="V5SK61"/>
<dbReference type="PATRIC" id="fig|1029756.8.peg.3042"/>
<dbReference type="Proteomes" id="UP000018542">
    <property type="component" value="Chromosome"/>
</dbReference>
<gene>
    <name evidence="1" type="ORF">W911_14610</name>
</gene>
<evidence type="ECO:0000313" key="2">
    <source>
        <dbReference type="Proteomes" id="UP000018542"/>
    </source>
</evidence>
<name>V5SK61_9HYPH</name>